<sequence>CKNNPDSKDCKNDGDSKKYGGSSFSEGERNSYNKGKLSPSLTGKVSPGIQDLHPSQNKPLTTTTTTPKGLKPPEDRLRSGPGLSKRSGTSVLAATKTIALGKSFDGGMFQFDRGTRCTEGKFRGMDAVSSFQEGASLSNVIIGLNQEDGVYWQGADVSDITCINRGKFYRACENYDGDFTRHVKLSGISATNGKVLVGINRTPETPPPITTPSSPASEH</sequence>
<gene>
    <name evidence="12" type="ORF">HYALB_00000567</name>
</gene>
<feature type="region of interest" description="Disordered" evidence="11">
    <location>
        <begin position="1"/>
        <end position="89"/>
    </location>
</feature>
<keyword evidence="13" id="KW-1185">Reference proteome</keyword>
<dbReference type="Proteomes" id="UP000701801">
    <property type="component" value="Unassembled WGS sequence"/>
</dbReference>
<reference evidence="12" key="1">
    <citation type="submission" date="2021-07" db="EMBL/GenBank/DDBJ databases">
        <authorList>
            <person name="Durling M."/>
        </authorList>
    </citation>
    <scope>NUCLEOTIDE SEQUENCE</scope>
</reference>
<evidence type="ECO:0000256" key="2">
    <source>
        <dbReference type="ARBA" id="ARBA00001913"/>
    </source>
</evidence>
<name>A0A9N9QCQ8_9HELO</name>
<accession>A0A9N9QCQ8</accession>
<dbReference type="Pfam" id="PF03211">
    <property type="entry name" value="Pectate_lyase"/>
    <property type="match status" value="2"/>
</dbReference>
<dbReference type="EC" id="4.2.2.2" evidence="10"/>
<keyword evidence="6" id="KW-0732">Signal</keyword>
<comment type="similarity">
    <text evidence="4 10">Belongs to the polysaccharide lyase 3 family.</text>
</comment>
<dbReference type="InterPro" id="IPR004898">
    <property type="entry name" value="Pectate_lyase_PlyH/PlyE-like"/>
</dbReference>
<dbReference type="GO" id="GO:0045490">
    <property type="term" value="P:pectin catabolic process"/>
    <property type="evidence" value="ECO:0007669"/>
    <property type="project" value="TreeGrafter"/>
</dbReference>
<dbReference type="EMBL" id="CAJVRM010000726">
    <property type="protein sequence ID" value="CAG8983399.1"/>
    <property type="molecule type" value="Genomic_DNA"/>
</dbReference>
<evidence type="ECO:0000256" key="10">
    <source>
        <dbReference type="RuleBase" id="RU367009"/>
    </source>
</evidence>
<dbReference type="PANTHER" id="PTHR33407:SF9">
    <property type="entry name" value="PECTATE LYASE F-RELATED"/>
    <property type="match status" value="1"/>
</dbReference>
<evidence type="ECO:0000256" key="5">
    <source>
        <dbReference type="ARBA" id="ARBA00022525"/>
    </source>
</evidence>
<dbReference type="GO" id="GO:0005576">
    <property type="term" value="C:extracellular region"/>
    <property type="evidence" value="ECO:0007669"/>
    <property type="project" value="UniProtKB-SubCell"/>
</dbReference>
<evidence type="ECO:0000256" key="6">
    <source>
        <dbReference type="ARBA" id="ARBA00022729"/>
    </source>
</evidence>
<evidence type="ECO:0000313" key="13">
    <source>
        <dbReference type="Proteomes" id="UP000701801"/>
    </source>
</evidence>
<dbReference type="AlphaFoldDB" id="A0A9N9QCQ8"/>
<dbReference type="OrthoDB" id="10557741at2759"/>
<proteinExistence type="inferred from homology"/>
<comment type="catalytic activity">
    <reaction evidence="1 10">
        <text>Eliminative cleavage of (1-&gt;4)-alpha-D-galacturonan to give oligosaccharides with 4-deoxy-alpha-D-galact-4-enuronosyl groups at their non-reducing ends.</text>
        <dbReference type="EC" id="4.2.2.2"/>
    </reaction>
</comment>
<dbReference type="InterPro" id="IPR012334">
    <property type="entry name" value="Pectin_lyas_fold"/>
</dbReference>
<dbReference type="SUPFAM" id="SSF51126">
    <property type="entry name" value="Pectin lyase-like"/>
    <property type="match status" value="1"/>
</dbReference>
<keyword evidence="7 10" id="KW-0106">Calcium</keyword>
<dbReference type="Gene3D" id="2.160.20.10">
    <property type="entry name" value="Single-stranded right-handed beta-helix, Pectin lyase-like"/>
    <property type="match status" value="1"/>
</dbReference>
<feature type="compositionally biased region" description="Low complexity" evidence="11">
    <location>
        <begin position="58"/>
        <end position="69"/>
    </location>
</feature>
<feature type="region of interest" description="Disordered" evidence="11">
    <location>
        <begin position="200"/>
        <end position="219"/>
    </location>
</feature>
<dbReference type="PANTHER" id="PTHR33407">
    <property type="entry name" value="PECTATE LYASE F-RELATED"/>
    <property type="match status" value="1"/>
</dbReference>
<keyword evidence="5 10" id="KW-0964">Secreted</keyword>
<comment type="cofactor">
    <cofactor evidence="2 10">
        <name>Ca(2+)</name>
        <dbReference type="ChEBI" id="CHEBI:29108"/>
    </cofactor>
</comment>
<comment type="caution">
    <text evidence="12">The sequence shown here is derived from an EMBL/GenBank/DDBJ whole genome shotgun (WGS) entry which is preliminary data.</text>
</comment>
<organism evidence="12 13">
    <name type="scientific">Hymenoscyphus albidus</name>
    <dbReference type="NCBI Taxonomy" id="595503"/>
    <lineage>
        <taxon>Eukaryota</taxon>
        <taxon>Fungi</taxon>
        <taxon>Dikarya</taxon>
        <taxon>Ascomycota</taxon>
        <taxon>Pezizomycotina</taxon>
        <taxon>Leotiomycetes</taxon>
        <taxon>Helotiales</taxon>
        <taxon>Helotiaceae</taxon>
        <taxon>Hymenoscyphus</taxon>
    </lineage>
</organism>
<evidence type="ECO:0000256" key="7">
    <source>
        <dbReference type="ARBA" id="ARBA00022837"/>
    </source>
</evidence>
<comment type="function">
    <text evidence="9 10">Pectinolytic enzyme consist of four classes of enzymes: pectin lyase, polygalacturonase, pectin methylesterase and rhamnogalacturonase. Among pectinolytic enzymes, pectin lyase is the most important in depolymerization of pectin, since it cleaves internal glycosidic bonds of highly methylated pectins. Favors pectate, the anion, over pectin, the methyl ester.</text>
</comment>
<evidence type="ECO:0000256" key="1">
    <source>
        <dbReference type="ARBA" id="ARBA00000695"/>
    </source>
</evidence>
<evidence type="ECO:0000256" key="4">
    <source>
        <dbReference type="ARBA" id="ARBA00006463"/>
    </source>
</evidence>
<dbReference type="InterPro" id="IPR011050">
    <property type="entry name" value="Pectin_lyase_fold/virulence"/>
</dbReference>
<feature type="non-terminal residue" evidence="12">
    <location>
        <position position="1"/>
    </location>
</feature>
<evidence type="ECO:0000256" key="11">
    <source>
        <dbReference type="SAM" id="MobiDB-lite"/>
    </source>
</evidence>
<evidence type="ECO:0000256" key="3">
    <source>
        <dbReference type="ARBA" id="ARBA00004613"/>
    </source>
</evidence>
<evidence type="ECO:0000256" key="9">
    <source>
        <dbReference type="ARBA" id="ARBA00025679"/>
    </source>
</evidence>
<feature type="compositionally biased region" description="Polar residues" evidence="11">
    <location>
        <begin position="32"/>
        <end position="43"/>
    </location>
</feature>
<evidence type="ECO:0000256" key="8">
    <source>
        <dbReference type="ARBA" id="ARBA00023239"/>
    </source>
</evidence>
<keyword evidence="8 10" id="KW-0456">Lyase</keyword>
<protein>
    <recommendedName>
        <fullName evidence="10">Pectate lyase</fullName>
        <ecNumber evidence="10">4.2.2.2</ecNumber>
    </recommendedName>
</protein>
<comment type="subcellular location">
    <subcellularLocation>
        <location evidence="3 10">Secreted</location>
    </subcellularLocation>
</comment>
<evidence type="ECO:0000313" key="12">
    <source>
        <dbReference type="EMBL" id="CAG8983399.1"/>
    </source>
</evidence>
<feature type="compositionally biased region" description="Basic and acidic residues" evidence="11">
    <location>
        <begin position="1"/>
        <end position="18"/>
    </location>
</feature>
<dbReference type="GO" id="GO:0030570">
    <property type="term" value="F:pectate lyase activity"/>
    <property type="evidence" value="ECO:0007669"/>
    <property type="project" value="UniProtKB-UniRule"/>
</dbReference>